<sequence>MSSYQVIPPKKRSGAGLDFASSFRSASPLAQEVLARDLAEFSDDAADEVDNEALSVSDNEDETPGPTLYRRPSGVAFGAIRPALAGPGGLEEAPILTRAERTRSRDEERSLLRDNHILPPKHDRPPQKPTLFRALYTRIFSTKVPRRIPDEEVAASPIQIVIAPPTPVTETEPLLGERSLRHRGPNGHGAISHGDEPSSHHHDHEHDHLNEQWEAAVASGQIKTTWQREAKTIAVYSRSLIVTFLLQYSLNVTSIFAVGRLGTLELGAVSLATMTASITCYAPIQGLATSLDTLCAQAYGSGHKTLVGLQLQRMVYFLLLLLIPVAAIWLNAESILAAMIEKDSAKLAAQYLRVILLGTPAYAMFESGKRFVQAQGLFHATTYVLLIAAPANVLLNWLFVWKLGWGFIGAPLAVAATQNMLPLLLLLYVWKVDGRQAWGGFRKAALKNWGPMVQLALPGMVMVVAEWFAFEILTLASGRIGVAHLAAQSVLVTVTSTTFQIPFPLSIAGSTRVANLIGAKLVDAAKTSAKVTIVGGVIVGLFNVTLLSVFRNQIALLFTQDPEVIELVAQTLPVCAIMQLFDGMAAVSHGLLRGIGRQEIGGYVNLIAYYVVALPLSFGLGFSLGWGLVGLWMGVTFGLLLFVYPFSFPPRRLPPQEQNTDLELIPSAGCLWLSIGLSGTPIGNWLPGRQKTEMPLVNSTRVSFNIQAFRAFPYAAIRTRAYHCVHRL</sequence>
<evidence type="ECO:0000256" key="6">
    <source>
        <dbReference type="SAM" id="MobiDB-lite"/>
    </source>
</evidence>
<dbReference type="InterPro" id="IPR002528">
    <property type="entry name" value="MATE_fam"/>
</dbReference>
<name>A0ABR3DI70_NEUIN</name>
<keyword evidence="4 7" id="KW-1133">Transmembrane helix</keyword>
<feature type="transmembrane region" description="Helical" evidence="7">
    <location>
        <begin position="451"/>
        <end position="470"/>
    </location>
</feature>
<protein>
    <submittedName>
        <fullName evidence="8">Mate domain-containing protein</fullName>
    </submittedName>
</protein>
<feature type="transmembrane region" description="Helical" evidence="7">
    <location>
        <begin position="405"/>
        <end position="430"/>
    </location>
</feature>
<dbReference type="Proteomes" id="UP001451303">
    <property type="component" value="Unassembled WGS sequence"/>
</dbReference>
<feature type="compositionally biased region" description="Basic and acidic residues" evidence="6">
    <location>
        <begin position="98"/>
        <end position="109"/>
    </location>
</feature>
<dbReference type="CDD" id="cd13132">
    <property type="entry name" value="MATE_eukaryotic"/>
    <property type="match status" value="1"/>
</dbReference>
<gene>
    <name evidence="8" type="ORF">QR685DRAFT_234384</name>
</gene>
<comment type="subcellular location">
    <subcellularLocation>
        <location evidence="1">Membrane</location>
        <topology evidence="1">Multi-pass membrane protein</topology>
    </subcellularLocation>
</comment>
<evidence type="ECO:0000256" key="1">
    <source>
        <dbReference type="ARBA" id="ARBA00004141"/>
    </source>
</evidence>
<feature type="region of interest" description="Disordered" evidence="6">
    <location>
        <begin position="45"/>
        <end position="70"/>
    </location>
</feature>
<accession>A0ABR3DI70</accession>
<feature type="transmembrane region" description="Helical" evidence="7">
    <location>
        <begin position="531"/>
        <end position="550"/>
    </location>
</feature>
<comment type="similarity">
    <text evidence="2">Belongs to the multi antimicrobial extrusion (MATE) (TC 2.A.66.1) family.</text>
</comment>
<feature type="region of interest" description="Disordered" evidence="6">
    <location>
        <begin position="179"/>
        <end position="208"/>
    </location>
</feature>
<evidence type="ECO:0000256" key="3">
    <source>
        <dbReference type="ARBA" id="ARBA00022692"/>
    </source>
</evidence>
<keyword evidence="5 7" id="KW-0472">Membrane</keyword>
<feature type="transmembrane region" description="Helical" evidence="7">
    <location>
        <begin position="314"/>
        <end position="332"/>
    </location>
</feature>
<keyword evidence="9" id="KW-1185">Reference proteome</keyword>
<dbReference type="InterPro" id="IPR045069">
    <property type="entry name" value="MATE_euk"/>
</dbReference>
<proteinExistence type="inferred from homology"/>
<feature type="transmembrane region" description="Helical" evidence="7">
    <location>
        <begin position="600"/>
        <end position="618"/>
    </location>
</feature>
<dbReference type="Pfam" id="PF01554">
    <property type="entry name" value="MatE"/>
    <property type="match status" value="2"/>
</dbReference>
<feature type="transmembrane region" description="Helical" evidence="7">
    <location>
        <begin position="377"/>
        <end position="399"/>
    </location>
</feature>
<organism evidence="8 9">
    <name type="scientific">Neurospora intermedia</name>
    <dbReference type="NCBI Taxonomy" id="5142"/>
    <lineage>
        <taxon>Eukaryota</taxon>
        <taxon>Fungi</taxon>
        <taxon>Dikarya</taxon>
        <taxon>Ascomycota</taxon>
        <taxon>Pezizomycotina</taxon>
        <taxon>Sordariomycetes</taxon>
        <taxon>Sordariomycetidae</taxon>
        <taxon>Sordariales</taxon>
        <taxon>Sordariaceae</taxon>
        <taxon>Neurospora</taxon>
    </lineage>
</organism>
<dbReference type="PANTHER" id="PTHR11206">
    <property type="entry name" value="MULTIDRUG RESISTANCE PROTEIN"/>
    <property type="match status" value="1"/>
</dbReference>
<evidence type="ECO:0000313" key="9">
    <source>
        <dbReference type="Proteomes" id="UP001451303"/>
    </source>
</evidence>
<evidence type="ECO:0000256" key="4">
    <source>
        <dbReference type="ARBA" id="ARBA00022989"/>
    </source>
</evidence>
<feature type="region of interest" description="Disordered" evidence="6">
    <location>
        <begin position="88"/>
        <end position="109"/>
    </location>
</feature>
<reference evidence="8 9" key="1">
    <citation type="submission" date="2023-09" db="EMBL/GenBank/DDBJ databases">
        <title>Multi-omics analysis of a traditional fermented food reveals byproduct-associated fungal strains for waste-to-food upcycling.</title>
        <authorList>
            <consortium name="Lawrence Berkeley National Laboratory"/>
            <person name="Rekdal V.M."/>
            <person name="Villalobos-Escobedo J.M."/>
            <person name="Rodriguez-Valeron N."/>
            <person name="Garcia M.O."/>
            <person name="Vasquez D.P."/>
            <person name="Damayanti I."/>
            <person name="Sorensen P.M."/>
            <person name="Baidoo E.E."/>
            <person name="De Carvalho A.C."/>
            <person name="Riley R."/>
            <person name="Lipzen A."/>
            <person name="He G."/>
            <person name="Yan M."/>
            <person name="Haridas S."/>
            <person name="Daum C."/>
            <person name="Yoshinaga Y."/>
            <person name="Ng V."/>
            <person name="Grigoriev I.V."/>
            <person name="Munk R."/>
            <person name="Nuraida L."/>
            <person name="Wijaya C.H."/>
            <person name="Morales P.-C."/>
            <person name="Keasling J.D."/>
        </authorList>
    </citation>
    <scope>NUCLEOTIDE SEQUENCE [LARGE SCALE GENOMIC DNA]</scope>
    <source>
        <strain evidence="8 9">FGSC 2613</strain>
    </source>
</reference>
<keyword evidence="3 7" id="KW-0812">Transmembrane</keyword>
<evidence type="ECO:0000256" key="5">
    <source>
        <dbReference type="ARBA" id="ARBA00023136"/>
    </source>
</evidence>
<feature type="compositionally biased region" description="Basic and acidic residues" evidence="6">
    <location>
        <begin position="193"/>
        <end position="208"/>
    </location>
</feature>
<evidence type="ECO:0000313" key="8">
    <source>
        <dbReference type="EMBL" id="KAL0472389.1"/>
    </source>
</evidence>
<dbReference type="NCBIfam" id="TIGR00797">
    <property type="entry name" value="matE"/>
    <property type="match status" value="1"/>
</dbReference>
<evidence type="ECO:0000256" key="7">
    <source>
        <dbReference type="SAM" id="Phobius"/>
    </source>
</evidence>
<dbReference type="EMBL" id="JAVLET010000003">
    <property type="protein sequence ID" value="KAL0472389.1"/>
    <property type="molecule type" value="Genomic_DNA"/>
</dbReference>
<evidence type="ECO:0000256" key="2">
    <source>
        <dbReference type="ARBA" id="ARBA00010199"/>
    </source>
</evidence>
<comment type="caution">
    <text evidence="8">The sequence shown here is derived from an EMBL/GenBank/DDBJ whole genome shotgun (WGS) entry which is preliminary data.</text>
</comment>
<feature type="transmembrane region" description="Helical" evidence="7">
    <location>
        <begin position="624"/>
        <end position="644"/>
    </location>
</feature>